<evidence type="ECO:0000313" key="2">
    <source>
        <dbReference type="Proteomes" id="UP000179840"/>
    </source>
</evidence>
<evidence type="ECO:0000313" key="1">
    <source>
        <dbReference type="EMBL" id="OHV93819.1"/>
    </source>
</evidence>
<proteinExistence type="predicted"/>
<geneLocation type="plasmid" evidence="1">
    <name>pMEG01</name>
</geneLocation>
<accession>A0A1S1U162</accession>
<dbReference type="RefSeq" id="WP_139174911.1">
    <property type="nucleotide sequence ID" value="NZ_LFKP01000016.1"/>
</dbReference>
<dbReference type="EMBL" id="LFKP01000016">
    <property type="protein sequence ID" value="OHV93819.1"/>
    <property type="molecule type" value="Genomic_DNA"/>
</dbReference>
<dbReference type="Proteomes" id="UP000179840">
    <property type="component" value="Unassembled WGS sequence"/>
</dbReference>
<comment type="caution">
    <text evidence="1">The sequence shown here is derived from an EMBL/GenBank/DDBJ whole genome shotgun (WGS) entry which is preliminary data.</text>
</comment>
<sequence length="93" mass="10619">MSTLQTIQSNIPLPSPLEQLVGMVNSEAIEYAGRDDDTRQLQKWLDAGDFRMVEHSARSIIERQRQFRQAQQHGLPPALQQLVDLVNSEAIEY</sequence>
<keyword evidence="1" id="KW-0614">Plasmid</keyword>
<name>A0A1S1U162_9BURK</name>
<gene>
    <name evidence="1" type="ORF">AKG95_29255</name>
</gene>
<feature type="non-terminal residue" evidence="1">
    <location>
        <position position="93"/>
    </location>
</feature>
<organism evidence="1 2">
    <name type="scientific">Janthinobacterium lividum</name>
    <dbReference type="NCBI Taxonomy" id="29581"/>
    <lineage>
        <taxon>Bacteria</taxon>
        <taxon>Pseudomonadati</taxon>
        <taxon>Pseudomonadota</taxon>
        <taxon>Betaproteobacteria</taxon>
        <taxon>Burkholderiales</taxon>
        <taxon>Oxalobacteraceae</taxon>
        <taxon>Janthinobacterium</taxon>
    </lineage>
</organism>
<dbReference type="AlphaFoldDB" id="A0A1S1U162"/>
<protein>
    <submittedName>
        <fullName evidence="1">Uncharacterized protein</fullName>
    </submittedName>
</protein>
<reference evidence="1 2" key="1">
    <citation type="submission" date="2015-06" db="EMBL/GenBank/DDBJ databases">
        <title>Draft genome sequencing of a biphenyl-degrading bacterium, Janthinobacterium lividum MEG1.</title>
        <authorList>
            <person name="Shimodaira J."/>
            <person name="Hatta T."/>
        </authorList>
    </citation>
    <scope>NUCLEOTIDE SEQUENCE [LARGE SCALE GENOMIC DNA]</scope>
    <source>
        <strain evidence="1 2">MEG1</strain>
        <plasmid evidence="1">pMEG01</plasmid>
    </source>
</reference>